<dbReference type="InterPro" id="IPR020894">
    <property type="entry name" value="Cadherin_CS"/>
</dbReference>
<dbReference type="CDD" id="cd11304">
    <property type="entry name" value="Cadherin_repeat"/>
    <property type="match status" value="15"/>
</dbReference>
<evidence type="ECO:0000259" key="17">
    <source>
        <dbReference type="PROSITE" id="PS50268"/>
    </source>
</evidence>
<dbReference type="PROSITE" id="PS01186">
    <property type="entry name" value="EGF_2"/>
    <property type="match status" value="3"/>
</dbReference>
<keyword evidence="14" id="KW-0732">Signal</keyword>
<dbReference type="InterPro" id="IPR056370">
    <property type="entry name" value="Shg-like_Ig-like"/>
</dbReference>
<dbReference type="PANTHER" id="PTHR24027:SF432">
    <property type="entry name" value="EGF-LIKE DOMAIN-CONTAINING PROTEIN"/>
    <property type="match status" value="1"/>
</dbReference>
<dbReference type="InterPro" id="IPR015919">
    <property type="entry name" value="Cadherin-like_sf"/>
</dbReference>
<dbReference type="SMART" id="SM00282">
    <property type="entry name" value="LamG"/>
    <property type="match status" value="2"/>
</dbReference>
<evidence type="ECO:0000256" key="11">
    <source>
        <dbReference type="RuleBase" id="RU004357"/>
    </source>
</evidence>
<dbReference type="Pfam" id="PF00028">
    <property type="entry name" value="Cadherin"/>
    <property type="match status" value="12"/>
</dbReference>
<dbReference type="GeneID" id="100374578"/>
<feature type="domain" description="Cadherin" evidence="17">
    <location>
        <begin position="653"/>
        <end position="754"/>
    </location>
</feature>
<dbReference type="Proteomes" id="UP000694865">
    <property type="component" value="Unplaced"/>
</dbReference>
<evidence type="ECO:0000256" key="10">
    <source>
        <dbReference type="RuleBase" id="RU003318"/>
    </source>
</evidence>
<dbReference type="Gene3D" id="2.60.120.200">
    <property type="match status" value="2"/>
</dbReference>
<feature type="region of interest" description="Disordered" evidence="12">
    <location>
        <begin position="2506"/>
        <end position="2641"/>
    </location>
</feature>
<evidence type="ECO:0000256" key="3">
    <source>
        <dbReference type="ARBA" id="ARBA00022737"/>
    </source>
</evidence>
<dbReference type="PANTHER" id="PTHR24027">
    <property type="entry name" value="CADHERIN-23"/>
    <property type="match status" value="1"/>
</dbReference>
<dbReference type="Pfam" id="PF24811">
    <property type="entry name" value="Ig_Shg"/>
    <property type="match status" value="1"/>
</dbReference>
<evidence type="ECO:0000256" key="5">
    <source>
        <dbReference type="ARBA" id="ARBA00022989"/>
    </source>
</evidence>
<keyword evidence="4 8" id="KW-0106">Calcium</keyword>
<comment type="function">
    <text evidence="11">Cadherins are calcium-dependent cell adhesion proteins.</text>
</comment>
<reference evidence="19" key="1">
    <citation type="submission" date="2025-08" db="UniProtKB">
        <authorList>
            <consortium name="RefSeq"/>
        </authorList>
    </citation>
    <scope>IDENTIFICATION</scope>
    <source>
        <tissue evidence="19">Testes</tissue>
    </source>
</reference>
<feature type="disulfide bond" evidence="9">
    <location>
        <begin position="2431"/>
        <end position="2440"/>
    </location>
</feature>
<evidence type="ECO:0000259" key="15">
    <source>
        <dbReference type="PROSITE" id="PS50025"/>
    </source>
</evidence>
<name>A0ABM0ME37_SACKO</name>
<dbReference type="SMART" id="SM00179">
    <property type="entry name" value="EGF_CA"/>
    <property type="match status" value="4"/>
</dbReference>
<dbReference type="InterPro" id="IPR013320">
    <property type="entry name" value="ConA-like_dom_sf"/>
</dbReference>
<feature type="region of interest" description="Disordered" evidence="12">
    <location>
        <begin position="945"/>
        <end position="968"/>
    </location>
</feature>
<feature type="domain" description="Laminin G" evidence="15">
    <location>
        <begin position="2184"/>
        <end position="2365"/>
    </location>
</feature>
<dbReference type="InterPro" id="IPR002126">
    <property type="entry name" value="Cadherin-like_dom"/>
</dbReference>
<feature type="domain" description="Cadherin" evidence="17">
    <location>
        <begin position="232"/>
        <end position="336"/>
    </location>
</feature>
<accession>A0ABM0ME37</accession>
<dbReference type="Pfam" id="PF00008">
    <property type="entry name" value="EGF"/>
    <property type="match status" value="2"/>
</dbReference>
<keyword evidence="7 9" id="KW-1015">Disulfide bond</keyword>
<dbReference type="PRINTS" id="PR00010">
    <property type="entry name" value="EGFBLOOD"/>
</dbReference>
<evidence type="ECO:0000256" key="2">
    <source>
        <dbReference type="ARBA" id="ARBA00022692"/>
    </source>
</evidence>
<dbReference type="InterPro" id="IPR018097">
    <property type="entry name" value="EGF_Ca-bd_CS"/>
</dbReference>
<dbReference type="PROSITE" id="PS50026">
    <property type="entry name" value="EGF_3"/>
    <property type="match status" value="3"/>
</dbReference>
<dbReference type="InterPro" id="IPR000233">
    <property type="entry name" value="Cadherin_Y-type_LIR"/>
</dbReference>
<dbReference type="SUPFAM" id="SSF57196">
    <property type="entry name" value="EGF/Laminin"/>
    <property type="match status" value="2"/>
</dbReference>
<dbReference type="Gene3D" id="4.10.900.10">
    <property type="entry name" value="TCF3-CBD (Catenin binding domain)"/>
    <property type="match status" value="1"/>
</dbReference>
<keyword evidence="9" id="KW-0245">EGF-like domain</keyword>
<organism evidence="18 19">
    <name type="scientific">Saccoglossus kowalevskii</name>
    <name type="common">Acorn worm</name>
    <dbReference type="NCBI Taxonomy" id="10224"/>
    <lineage>
        <taxon>Eukaryota</taxon>
        <taxon>Metazoa</taxon>
        <taxon>Hemichordata</taxon>
        <taxon>Enteropneusta</taxon>
        <taxon>Harrimaniidae</taxon>
        <taxon>Saccoglossus</taxon>
    </lineage>
</organism>
<evidence type="ECO:0000256" key="1">
    <source>
        <dbReference type="ARBA" id="ARBA00004167"/>
    </source>
</evidence>
<evidence type="ECO:0000313" key="18">
    <source>
        <dbReference type="Proteomes" id="UP000694865"/>
    </source>
</evidence>
<dbReference type="PROSITE" id="PS00010">
    <property type="entry name" value="ASX_HYDROXYL"/>
    <property type="match status" value="3"/>
</dbReference>
<dbReference type="CDD" id="cd00110">
    <property type="entry name" value="LamG"/>
    <property type="match status" value="2"/>
</dbReference>
<dbReference type="RefSeq" id="XP_006818278.1">
    <property type="nucleotide sequence ID" value="XM_006818215.1"/>
</dbReference>
<feature type="disulfide bond" evidence="9">
    <location>
        <begin position="1928"/>
        <end position="1937"/>
    </location>
</feature>
<feature type="domain" description="Cadherin" evidence="17">
    <location>
        <begin position="1312"/>
        <end position="1419"/>
    </location>
</feature>
<feature type="disulfide bond" evidence="9">
    <location>
        <begin position="2171"/>
        <end position="2180"/>
    </location>
</feature>
<comment type="caution">
    <text evidence="9">Lacks conserved residue(s) required for the propagation of feature annotation.</text>
</comment>
<dbReference type="SMART" id="SM00181">
    <property type="entry name" value="EGF"/>
    <property type="match status" value="4"/>
</dbReference>
<feature type="domain" description="EGF-like" evidence="16">
    <location>
        <begin position="2151"/>
        <end position="2181"/>
    </location>
</feature>
<dbReference type="PROSITE" id="PS00022">
    <property type="entry name" value="EGF_1"/>
    <property type="match status" value="3"/>
</dbReference>
<feature type="domain" description="Cadherin" evidence="17">
    <location>
        <begin position="987"/>
        <end position="1088"/>
    </location>
</feature>
<feature type="domain" description="Laminin G" evidence="15">
    <location>
        <begin position="1939"/>
        <end position="2139"/>
    </location>
</feature>
<evidence type="ECO:0000256" key="12">
    <source>
        <dbReference type="SAM" id="MobiDB-lite"/>
    </source>
</evidence>
<dbReference type="PROSITE" id="PS00232">
    <property type="entry name" value="CADHERIN_1"/>
    <property type="match status" value="5"/>
</dbReference>
<keyword evidence="10" id="KW-0130">Cell adhesion</keyword>
<feature type="chain" id="PRO_5046922403" evidence="14">
    <location>
        <begin position="23"/>
        <end position="2656"/>
    </location>
</feature>
<proteinExistence type="predicted"/>
<evidence type="ECO:0000256" key="9">
    <source>
        <dbReference type="PROSITE-ProRule" id="PRU00076"/>
    </source>
</evidence>
<gene>
    <name evidence="19" type="primary">LOC100374578</name>
</gene>
<evidence type="ECO:0000259" key="16">
    <source>
        <dbReference type="PROSITE" id="PS50026"/>
    </source>
</evidence>
<keyword evidence="18" id="KW-1185">Reference proteome</keyword>
<comment type="subcellular location">
    <subcellularLocation>
        <location evidence="10">Cell membrane</location>
        <topology evidence="10">Single-pass type I membrane protein</topology>
    </subcellularLocation>
    <subcellularLocation>
        <location evidence="1">Membrane</location>
        <topology evidence="1">Single-pass membrane protein</topology>
    </subcellularLocation>
</comment>
<dbReference type="Pfam" id="PF01049">
    <property type="entry name" value="CADH_Y-type_LIR"/>
    <property type="match status" value="1"/>
</dbReference>
<evidence type="ECO:0000256" key="8">
    <source>
        <dbReference type="PROSITE-ProRule" id="PRU00043"/>
    </source>
</evidence>
<protein>
    <submittedName>
        <fullName evidence="19">Neural-cadherin-like</fullName>
    </submittedName>
</protein>
<evidence type="ECO:0000256" key="6">
    <source>
        <dbReference type="ARBA" id="ARBA00023136"/>
    </source>
</evidence>
<feature type="compositionally biased region" description="Low complexity" evidence="12">
    <location>
        <begin position="2612"/>
        <end position="2627"/>
    </location>
</feature>
<dbReference type="SUPFAM" id="SSF49313">
    <property type="entry name" value="Cadherin-like"/>
    <property type="match status" value="15"/>
</dbReference>
<feature type="domain" description="Cadherin" evidence="17">
    <location>
        <begin position="1527"/>
        <end position="1650"/>
    </location>
</feature>
<dbReference type="InterPro" id="IPR000742">
    <property type="entry name" value="EGF"/>
</dbReference>
<evidence type="ECO:0000256" key="14">
    <source>
        <dbReference type="SAM" id="SignalP"/>
    </source>
</evidence>
<evidence type="ECO:0000256" key="4">
    <source>
        <dbReference type="ARBA" id="ARBA00022837"/>
    </source>
</evidence>
<dbReference type="PROSITE" id="PS50268">
    <property type="entry name" value="CADHERIN_2"/>
    <property type="match status" value="15"/>
</dbReference>
<evidence type="ECO:0000313" key="19">
    <source>
        <dbReference type="RefSeq" id="XP_006818278.1"/>
    </source>
</evidence>
<feature type="transmembrane region" description="Helical" evidence="13">
    <location>
        <begin position="2446"/>
        <end position="2479"/>
    </location>
</feature>
<feature type="domain" description="Cadherin" evidence="17">
    <location>
        <begin position="1099"/>
        <end position="1195"/>
    </location>
</feature>
<feature type="domain" description="Cadherin" evidence="17">
    <location>
        <begin position="547"/>
        <end position="652"/>
    </location>
</feature>
<dbReference type="Pfam" id="PF02210">
    <property type="entry name" value="Laminin_G_2"/>
    <property type="match status" value="2"/>
</dbReference>
<dbReference type="InterPro" id="IPR039808">
    <property type="entry name" value="Cadherin"/>
</dbReference>
<dbReference type="SMART" id="SM00112">
    <property type="entry name" value="CA"/>
    <property type="match status" value="14"/>
</dbReference>
<feature type="domain" description="Cadherin" evidence="17">
    <location>
        <begin position="756"/>
        <end position="867"/>
    </location>
</feature>
<dbReference type="PRINTS" id="PR00205">
    <property type="entry name" value="CADHERIN"/>
</dbReference>
<feature type="domain" description="Cadherin" evidence="17">
    <location>
        <begin position="1216"/>
        <end position="1311"/>
    </location>
</feature>
<dbReference type="InterPro" id="IPR027397">
    <property type="entry name" value="Catenin-bd_sf"/>
</dbReference>
<dbReference type="PROSITE" id="PS50025">
    <property type="entry name" value="LAM_G_DOMAIN"/>
    <property type="match status" value="2"/>
</dbReference>
<keyword evidence="6 13" id="KW-0472">Membrane</keyword>
<keyword evidence="2 10" id="KW-0812">Transmembrane</keyword>
<keyword evidence="5 13" id="KW-1133">Transmembrane helix</keyword>
<dbReference type="CDD" id="cd00054">
    <property type="entry name" value="EGF_CA"/>
    <property type="match status" value="3"/>
</dbReference>
<feature type="compositionally biased region" description="Acidic residues" evidence="12">
    <location>
        <begin position="2506"/>
        <end position="2518"/>
    </location>
</feature>
<dbReference type="InterPro" id="IPR001881">
    <property type="entry name" value="EGF-like_Ca-bd_dom"/>
</dbReference>
<dbReference type="SUPFAM" id="SSF49899">
    <property type="entry name" value="Concanavalin A-like lectins/glucanases"/>
    <property type="match status" value="2"/>
</dbReference>
<feature type="domain" description="Cadherin" evidence="17">
    <location>
        <begin position="346"/>
        <end position="438"/>
    </location>
</feature>
<evidence type="ECO:0000256" key="13">
    <source>
        <dbReference type="SAM" id="Phobius"/>
    </source>
</evidence>
<feature type="domain" description="Cadherin" evidence="17">
    <location>
        <begin position="49"/>
        <end position="129"/>
    </location>
</feature>
<dbReference type="PROSITE" id="PS01187">
    <property type="entry name" value="EGF_CA"/>
    <property type="match status" value="1"/>
</dbReference>
<dbReference type="Gene3D" id="2.60.40.60">
    <property type="entry name" value="Cadherins"/>
    <property type="match status" value="16"/>
</dbReference>
<dbReference type="InterPro" id="IPR000152">
    <property type="entry name" value="EGF-type_Asp/Asn_hydroxyl_site"/>
</dbReference>
<feature type="domain" description="Cadherin" evidence="17">
    <location>
        <begin position="868"/>
        <end position="986"/>
    </location>
</feature>
<feature type="domain" description="EGF-like" evidence="16">
    <location>
        <begin position="2405"/>
        <end position="2441"/>
    </location>
</feature>
<feature type="domain" description="EGF-like" evidence="16">
    <location>
        <begin position="1902"/>
        <end position="1938"/>
    </location>
</feature>
<feature type="domain" description="Cadherin" evidence="17">
    <location>
        <begin position="132"/>
        <end position="231"/>
    </location>
</feature>
<feature type="domain" description="Cadherin" evidence="17">
    <location>
        <begin position="439"/>
        <end position="545"/>
    </location>
</feature>
<sequence length="2656" mass="292642">MAVRAPVLLFLAVAFTATLIHSATLPRLTVPHNVHSGYEIARLRHVGQKYSINAVGDAANIFQVSSDGVVTTRRKLTNRANTVVVLGIDQTTDTNSWQEIFNVYIIDNVSNEVHIVITVEDVNDESPQWSMPVYPYNAVVPTNAPTGVSIYQLQASDADSNSLNYNLDSTSDDQGLFEVDQTTGTIRTKLQGGQRYQEGFEYILRVRANDGVNYSPLAAVSIIGGRRPPQFVKARYEVDIPENTQSGYALVRVEAFSFTRGTVVTYQFMSQGADLMIFTIGTTSGQITVNKALDYEQGPRRYTLRIKAIEEGSEGLSSSVDVVVSVIDINDCTPRFEQSLYTVKNFPEDASTNAEVVTVLATDCDSGTNAQLSYSIDNNAFQINSLGEIRPSVKLDYESTNSLYTIIATAKDHGSPSKTGTATINVRIKNYNDEPPRFSQNTYKYFVAENAPDGFQVATVIATDPDGDGVKYSISAGNEDRNFEINRDTGVITLTATRDLTQASYLINVTAIDDNTCCDGLGSIHRSQAIVIIQVNDVNNNRPVFPNCANYNPTVAENSPEGTTVTQVLATDADVGTNGQVEYSIVRRETADLNFRIDPNLGIITTARRFDREVKRIYGISVAATDLAPDPLIGICQMNIEITDVNDNTPHFEQRSYEYQLREDTQVGTSFLRVAAQDADTGYNAEISYSLSDEEYFSVNNATGWVYVKNAIYLSQDDKIYLNLMATDQKGTGRQDTVPLSITISDINNEPPVWDASTYGPISLREDAATETVVARVKATSILDDPRVTYSLVQGQRPESNNPMRFYITTDREDKSGELKVFHRLDYETTPSFELRIRSLNAAQVPLPSYATVEINLIDVNDNVPLFSLPNYGASVPEMSIQGTFVFQVTAEDADTGSNAEITYSIIEDPETDDWNSFRINSRTGQIYTTQRFDRETKGSYLIEVRSQDGAPSDRTFDPDNPDAPNSDTAAVRIVVSDINDNAPAFDSTEFYATVEEDRETGFAITTVTATDEDEGANSQIRYQITSGNLGGVFRVVPEVGRIEIAAPLDYEQTRSYALTFVASDGLNENTAIVNIDVVNVNDNPPEFQAEYVPSIWEEDENIPVYVTTVYAIDPDLDSDDDHNIVYSLQGQGANEEFVIDPHSGVIHATKALDREDQAQWILQAVAADEDGAGLDGFADIVISLRDINDNAPTFPNGPYMGTVPEHSLAVPGTGPGTYVMTMAAVDLDDPNEGDNAQCTYKIIENAEKDGEVIFAIDPVTAEITTLVDWLDREDVPVYNIVVEATDGGGLTGSATATIELEDINDNAPEFTEDKYYRAASESLLVGASVLTVTALDMDVGVNAQLDYKITDGNIGNHFYMYNDIANNVGIIKIQEMLDYEDITQRQFTLTLEVCDPDFCDTAECLITVEDFNDNPPVFDPNLYQASVYENASLNTILGTVYATDADHSSTNNSRFYYTIAESTNPKNQFHVGPEDGIVTISNELDRETVEYHYLTIQAVDYGPPSLTGNATFQVTVLDINDNPPTFAEDYKPLVMENTPPPEYVVTIRAVDPDGPGNQGPYTYWVDNWNNILDNFTFEQIGDEVEIYTKIDFDREEQKYHYMSVVMADVHGLTGTETLTIEIDDMNDNPHSPGTKEIFVYNYKGEMPEFGLGELISKDPDALDGETTESAVGEVYAPDPDDKDDKSYYIVGDAPDYFWVDEDTGQTYIKEGCPDGVYEFTVLVSDGVWPDQNSTVIVTVKEIPEEAVMSSGSVRLDDMTAEEFISVPDNGESKLELFHQALSQYLPAKYENIDVFSVINVPDSNPPSVDVRWSAHGSPYYPPESMNMQIKLNQKEIENLVGITIGMVPVDLCLGEGACESSCTNFFMASTNPTLVDAGDNTLVGVTTIQEARCVCGARIAVHGPCASNPCYNGGTCTNTPSGYVCKCSKGFEGPDCEDLKRSFSGNGYAWYETLQQCGETHTSLEFITESPNGILLYNGPMTEVRDNEPDDYIALELVRGIPVLYLNLGSGTLVLQIDKSPRLDDGEWHRIDVFRNEKKVELMIDRCNTATVAETENSSTIDTSSCKIEGTTPGTNKLLNINTPLQLGGIILEPDYVYPADYLHTTNDFDGCLKNVDQDSKLYDLGSPSKSQNSDQGCKQTDQHCYGNGGVYLCGNGTCIGSWDDFFCICFPGYYGASCNIETPAYDFSDESYVTYELPPTIPLDDYKSYFHIMVRTRQENGLIWHMSDTNGWEYIRLLLHEGYLVTTFNLGDTGEGFSRKLPNYKINDGVWHSINLERNGNHFVVKVDGGGGVREMEFRMGSFYELAVDSTSLVLGAQVDVQQVTMDFIGCMKDPRISNVYLGMDGDMDGTSATLSEGVSSGCFSNVCDSDPCMEPLICFDIWREYICRCPVGEEFLNGTCIEIDECLSDPCLNGGACIDGVNGYICICPEGYSGIHCEQLMVFAYVGATATLSMGAGIAILICLLCLIILVLVCIVYKRRREKNVLGYMDYPEDDIRENMIVYDDEGGGEGDQDMYDIRPLSKPVDSDSPVNTDKKPLIPKEAPVRTMAVPPPQEHPPPQKDAPRRRAPPKGDSPDVGDFINDRLGDADDDPNAPPYDTLHLYDYEGEGSTAGSLSSLNTSSSSEPEQDYGYLKDLGPPFQKLADMYGGADSD</sequence>
<evidence type="ECO:0000256" key="7">
    <source>
        <dbReference type="ARBA" id="ARBA00023157"/>
    </source>
</evidence>
<dbReference type="InterPro" id="IPR001791">
    <property type="entry name" value="Laminin_G"/>
</dbReference>
<feature type="signal peptide" evidence="14">
    <location>
        <begin position="1"/>
        <end position="22"/>
    </location>
</feature>
<dbReference type="Gene3D" id="2.10.25.10">
    <property type="entry name" value="Laminin"/>
    <property type="match status" value="3"/>
</dbReference>
<keyword evidence="3" id="KW-0677">Repeat</keyword>
<feature type="domain" description="Cadherin" evidence="17">
    <location>
        <begin position="1420"/>
        <end position="1527"/>
    </location>
</feature>